<dbReference type="EMBL" id="CM010717">
    <property type="protein sequence ID" value="RZC56580.1"/>
    <property type="molecule type" value="Genomic_DNA"/>
</dbReference>
<keyword evidence="2" id="KW-1185">Reference proteome</keyword>
<dbReference type="Gramene" id="RZC56580">
    <property type="protein sequence ID" value="RZC56580"/>
    <property type="gene ID" value="C5167_015427"/>
</dbReference>
<accession>A0A4Y7J953</accession>
<protein>
    <submittedName>
        <fullName evidence="1">Uncharacterized protein</fullName>
    </submittedName>
</protein>
<sequence>MLCAMGSGELYGRRWKFVSDGIKLNMHPCKHVHKLLQPGACISVSLPQSSCFPSSSITYG</sequence>
<organism evidence="1 2">
    <name type="scientific">Papaver somniferum</name>
    <name type="common">Opium poppy</name>
    <dbReference type="NCBI Taxonomy" id="3469"/>
    <lineage>
        <taxon>Eukaryota</taxon>
        <taxon>Viridiplantae</taxon>
        <taxon>Streptophyta</taxon>
        <taxon>Embryophyta</taxon>
        <taxon>Tracheophyta</taxon>
        <taxon>Spermatophyta</taxon>
        <taxon>Magnoliopsida</taxon>
        <taxon>Ranunculales</taxon>
        <taxon>Papaveraceae</taxon>
        <taxon>Papaveroideae</taxon>
        <taxon>Papaver</taxon>
    </lineage>
</organism>
<reference evidence="1 2" key="1">
    <citation type="journal article" date="2018" name="Science">
        <title>The opium poppy genome and morphinan production.</title>
        <authorList>
            <person name="Guo L."/>
            <person name="Winzer T."/>
            <person name="Yang X."/>
            <person name="Li Y."/>
            <person name="Ning Z."/>
            <person name="He Z."/>
            <person name="Teodor R."/>
            <person name="Lu Y."/>
            <person name="Bowser T.A."/>
            <person name="Graham I.A."/>
            <person name="Ye K."/>
        </authorList>
    </citation>
    <scope>NUCLEOTIDE SEQUENCE [LARGE SCALE GENOMIC DNA]</scope>
    <source>
        <strain evidence="2">cv. HN1</strain>
        <tissue evidence="1">Leaves</tissue>
    </source>
</reference>
<gene>
    <name evidence="1" type="ORF">C5167_015427</name>
</gene>
<evidence type="ECO:0000313" key="2">
    <source>
        <dbReference type="Proteomes" id="UP000316621"/>
    </source>
</evidence>
<dbReference type="Proteomes" id="UP000316621">
    <property type="component" value="Chromosome 3"/>
</dbReference>
<evidence type="ECO:0000313" key="1">
    <source>
        <dbReference type="EMBL" id="RZC56580.1"/>
    </source>
</evidence>
<dbReference type="AlphaFoldDB" id="A0A4Y7J953"/>
<name>A0A4Y7J953_PAPSO</name>
<proteinExistence type="predicted"/>